<evidence type="ECO:0000313" key="10">
    <source>
        <dbReference type="EMBL" id="OQV26180.1"/>
    </source>
</evidence>
<name>A0A1W0XFC1_HYPEX</name>
<dbReference type="InterPro" id="IPR036458">
    <property type="entry name" value="Na:dicarbo_symporter_sf"/>
</dbReference>
<feature type="transmembrane region" description="Helical" evidence="9">
    <location>
        <begin position="175"/>
        <end position="195"/>
    </location>
</feature>
<sequence>MAPSARSPSYNPQFTPEFHSRDCRKELVVTTSSSNEDNRGNCLLREEPVRNCDLLSDPGYLFGSAREDLLQNVAVHLRKMRARTTAKKVLGCMKGNLQLLLMLGSIGAGIALGFGLRAADIHKDQRKTMYVFFIGEIFLNMLKVVILPLIVSSLINGLAQMESQTSGQIGMRAVTYYMTTTILAVLLGIALVTIIKPGSYESAQIEKSKLPEVDLEPSTTADTFLDLIRNMFPPNIVQACVAQYRTALIRPPAQAENITLLYGNFTTGNDTLDAYLLKLQNQFPPLRPENYTAPPLTDMDTWKIGPAKYVEGMNILGVVVFSIVFGLTISKMGIKGKPLADFFLSLNEVMMLFVGLVMKLSPVGICFVVAGQILKVEDFRAMIAQLGLYFATVMAGLFIHGLVLLPLTYFGFTRKNPFSFLAGATRAFATGFATSSSSATLPITIECCEVNNGVDPRISRFVLPIGATINMDGTALYEAVAAIFVAQTQGTELTIGRIVAVSITATAAAIGAAGVPQAGLVTLVMVLDAVGVSSEFVGSILAVDWLLDRFRTTVNILGDVLGTGIVNHLCKGFLQKLDAQAAAEKNGSGGDAVLEVEAAPGDIDLPVYPAQKGDISREKQQEQTVHI</sequence>
<keyword evidence="6 9" id="KW-1133">Transmembrane helix</keyword>
<comment type="subcellular location">
    <subcellularLocation>
        <location evidence="1 9">Membrane</location>
        <topology evidence="1 9">Multi-pass membrane protein</topology>
    </subcellularLocation>
</comment>
<dbReference type="GO" id="GO:0005313">
    <property type="term" value="F:L-glutamate transmembrane transporter activity"/>
    <property type="evidence" value="ECO:0007669"/>
    <property type="project" value="TreeGrafter"/>
</dbReference>
<evidence type="ECO:0000256" key="2">
    <source>
        <dbReference type="ARBA" id="ARBA00006148"/>
    </source>
</evidence>
<dbReference type="SUPFAM" id="SSF118215">
    <property type="entry name" value="Proton glutamate symport protein"/>
    <property type="match status" value="1"/>
</dbReference>
<dbReference type="InterPro" id="IPR001991">
    <property type="entry name" value="Na-dicarboxylate_symporter"/>
</dbReference>
<comment type="similarity">
    <text evidence="2 9">Belongs to the dicarboxylate/amino acid:cation symporter (DAACS) (TC 2.A.23) family.</text>
</comment>
<dbReference type="InterPro" id="IPR050746">
    <property type="entry name" value="DAACS"/>
</dbReference>
<evidence type="ECO:0000256" key="7">
    <source>
        <dbReference type="ARBA" id="ARBA00023136"/>
    </source>
</evidence>
<organism evidence="10 11">
    <name type="scientific">Hypsibius exemplaris</name>
    <name type="common">Freshwater tardigrade</name>
    <dbReference type="NCBI Taxonomy" id="2072580"/>
    <lineage>
        <taxon>Eukaryota</taxon>
        <taxon>Metazoa</taxon>
        <taxon>Ecdysozoa</taxon>
        <taxon>Tardigrada</taxon>
        <taxon>Eutardigrada</taxon>
        <taxon>Parachela</taxon>
        <taxon>Hypsibioidea</taxon>
        <taxon>Hypsibiidae</taxon>
        <taxon>Hypsibius</taxon>
    </lineage>
</organism>
<keyword evidence="4 9" id="KW-0812">Transmembrane</keyword>
<reference evidence="11" key="1">
    <citation type="submission" date="2017-01" db="EMBL/GenBank/DDBJ databases">
        <title>Comparative genomics of anhydrobiosis in the tardigrade Hypsibius dujardini.</title>
        <authorList>
            <person name="Yoshida Y."/>
            <person name="Koutsovoulos G."/>
            <person name="Laetsch D."/>
            <person name="Stevens L."/>
            <person name="Kumar S."/>
            <person name="Horikawa D."/>
            <person name="Ishino K."/>
            <person name="Komine S."/>
            <person name="Tomita M."/>
            <person name="Blaxter M."/>
            <person name="Arakawa K."/>
        </authorList>
    </citation>
    <scope>NUCLEOTIDE SEQUENCE [LARGE SCALE GENOMIC DNA]</scope>
    <source>
        <strain evidence="11">Z151</strain>
    </source>
</reference>
<keyword evidence="8" id="KW-0325">Glycoprotein</keyword>
<feature type="transmembrane region" description="Helical" evidence="9">
    <location>
        <begin position="386"/>
        <end position="412"/>
    </location>
</feature>
<dbReference type="PANTHER" id="PTHR11958:SF63">
    <property type="entry name" value="AMINO ACID TRANSPORTER"/>
    <property type="match status" value="1"/>
</dbReference>
<dbReference type="EMBL" id="MTYJ01000001">
    <property type="protein sequence ID" value="OQV26180.1"/>
    <property type="molecule type" value="Genomic_DNA"/>
</dbReference>
<evidence type="ECO:0000313" key="11">
    <source>
        <dbReference type="Proteomes" id="UP000192578"/>
    </source>
</evidence>
<evidence type="ECO:0000256" key="3">
    <source>
        <dbReference type="ARBA" id="ARBA00022448"/>
    </source>
</evidence>
<dbReference type="InterPro" id="IPR018107">
    <property type="entry name" value="Na-dicarboxylate_symporter_CS"/>
</dbReference>
<evidence type="ECO:0000256" key="1">
    <source>
        <dbReference type="ARBA" id="ARBA00004141"/>
    </source>
</evidence>
<evidence type="ECO:0000256" key="6">
    <source>
        <dbReference type="ARBA" id="ARBA00022989"/>
    </source>
</evidence>
<dbReference type="AlphaFoldDB" id="A0A1W0XFC1"/>
<feature type="transmembrane region" description="Helical" evidence="9">
    <location>
        <begin position="309"/>
        <end position="329"/>
    </location>
</feature>
<dbReference type="Gene3D" id="1.10.3860.10">
    <property type="entry name" value="Sodium:dicarboxylate symporter"/>
    <property type="match status" value="1"/>
</dbReference>
<dbReference type="Proteomes" id="UP000192578">
    <property type="component" value="Unassembled WGS sequence"/>
</dbReference>
<evidence type="ECO:0000256" key="8">
    <source>
        <dbReference type="ARBA" id="ARBA00023180"/>
    </source>
</evidence>
<feature type="transmembrane region" description="Helical" evidence="9">
    <location>
        <begin position="130"/>
        <end position="155"/>
    </location>
</feature>
<feature type="transmembrane region" description="Helical" evidence="9">
    <location>
        <begin position="349"/>
        <end position="374"/>
    </location>
</feature>
<keyword evidence="3 9" id="KW-0813">Transport</keyword>
<dbReference type="PRINTS" id="PR00173">
    <property type="entry name" value="EDTRNSPORT"/>
</dbReference>
<dbReference type="GO" id="GO:0005886">
    <property type="term" value="C:plasma membrane"/>
    <property type="evidence" value="ECO:0007669"/>
    <property type="project" value="TreeGrafter"/>
</dbReference>
<evidence type="ECO:0000256" key="5">
    <source>
        <dbReference type="ARBA" id="ARBA00022847"/>
    </source>
</evidence>
<protein>
    <recommendedName>
        <fullName evidence="9">Amino acid transporter</fullName>
    </recommendedName>
</protein>
<dbReference type="GO" id="GO:0015501">
    <property type="term" value="F:glutamate:sodium symporter activity"/>
    <property type="evidence" value="ECO:0007669"/>
    <property type="project" value="TreeGrafter"/>
</dbReference>
<keyword evidence="5 9" id="KW-0769">Symport</keyword>
<dbReference type="Pfam" id="PF00375">
    <property type="entry name" value="SDF"/>
    <property type="match status" value="1"/>
</dbReference>
<gene>
    <name evidence="10" type="ORF">BV898_00300</name>
</gene>
<comment type="caution">
    <text evidence="10">The sequence shown here is derived from an EMBL/GenBank/DDBJ whole genome shotgun (WGS) entry which is preliminary data.</text>
</comment>
<evidence type="ECO:0000256" key="4">
    <source>
        <dbReference type="ARBA" id="ARBA00022692"/>
    </source>
</evidence>
<evidence type="ECO:0000256" key="9">
    <source>
        <dbReference type="RuleBase" id="RU361216"/>
    </source>
</evidence>
<dbReference type="PANTHER" id="PTHR11958">
    <property type="entry name" value="SODIUM/DICARBOXYLATE SYMPORTER-RELATED"/>
    <property type="match status" value="1"/>
</dbReference>
<dbReference type="PROSITE" id="PS00714">
    <property type="entry name" value="NA_DICARBOXYL_SYMP_2"/>
    <property type="match status" value="1"/>
</dbReference>
<feature type="transmembrane region" description="Helical" evidence="9">
    <location>
        <begin position="97"/>
        <end position="118"/>
    </location>
</feature>
<dbReference type="OrthoDB" id="5877963at2759"/>
<accession>A0A1W0XFC1</accession>
<proteinExistence type="inferred from homology"/>
<dbReference type="GO" id="GO:0015175">
    <property type="term" value="F:neutral L-amino acid transmembrane transporter activity"/>
    <property type="evidence" value="ECO:0007669"/>
    <property type="project" value="TreeGrafter"/>
</dbReference>
<keyword evidence="7 9" id="KW-0472">Membrane</keyword>
<keyword evidence="11" id="KW-1185">Reference proteome</keyword>